<evidence type="ECO:0000256" key="1">
    <source>
        <dbReference type="SAM" id="Phobius"/>
    </source>
</evidence>
<name>A0A9D7SST7_9BACT</name>
<gene>
    <name evidence="2" type="ORF">IPP15_04200</name>
</gene>
<feature type="transmembrane region" description="Helical" evidence="1">
    <location>
        <begin position="68"/>
        <end position="86"/>
    </location>
</feature>
<proteinExistence type="predicted"/>
<reference evidence="2 3" key="1">
    <citation type="submission" date="2020-10" db="EMBL/GenBank/DDBJ databases">
        <title>Connecting structure to function with the recovery of over 1000 high-quality activated sludge metagenome-assembled genomes encoding full-length rRNA genes using long-read sequencing.</title>
        <authorList>
            <person name="Singleton C.M."/>
            <person name="Petriglieri F."/>
            <person name="Kristensen J.M."/>
            <person name="Kirkegaard R.H."/>
            <person name="Michaelsen T.Y."/>
            <person name="Andersen M.H."/>
            <person name="Karst S.M."/>
            <person name="Dueholm M.S."/>
            <person name="Nielsen P.H."/>
            <person name="Albertsen M."/>
        </authorList>
    </citation>
    <scope>NUCLEOTIDE SEQUENCE [LARGE SCALE GENOMIC DNA]</scope>
    <source>
        <strain evidence="2">Ribe_18-Q3-R11-54_MAXAC.273</strain>
    </source>
</reference>
<accession>A0A9D7SST7</accession>
<dbReference type="EMBL" id="JADKGY010000001">
    <property type="protein sequence ID" value="MBK9981616.1"/>
    <property type="molecule type" value="Genomic_DNA"/>
</dbReference>
<keyword evidence="1" id="KW-0472">Membrane</keyword>
<evidence type="ECO:0000313" key="2">
    <source>
        <dbReference type="EMBL" id="MBK9981616.1"/>
    </source>
</evidence>
<dbReference type="Proteomes" id="UP000808337">
    <property type="component" value="Unassembled WGS sequence"/>
</dbReference>
<feature type="transmembrane region" description="Helical" evidence="1">
    <location>
        <begin position="92"/>
        <end position="110"/>
    </location>
</feature>
<protein>
    <submittedName>
        <fullName evidence="2">Uncharacterized protein</fullName>
    </submittedName>
</protein>
<feature type="transmembrane region" description="Helical" evidence="1">
    <location>
        <begin position="12"/>
        <end position="31"/>
    </location>
</feature>
<keyword evidence="1" id="KW-1133">Transmembrane helix</keyword>
<evidence type="ECO:0000313" key="3">
    <source>
        <dbReference type="Proteomes" id="UP000808337"/>
    </source>
</evidence>
<keyword evidence="1" id="KW-0812">Transmembrane</keyword>
<dbReference type="AlphaFoldDB" id="A0A9D7SST7"/>
<comment type="caution">
    <text evidence="2">The sequence shown here is derived from an EMBL/GenBank/DDBJ whole genome shotgun (WGS) entry which is preliminary data.</text>
</comment>
<organism evidence="2 3">
    <name type="scientific">Candidatus Opimibacter skivensis</name>
    <dbReference type="NCBI Taxonomy" id="2982028"/>
    <lineage>
        <taxon>Bacteria</taxon>
        <taxon>Pseudomonadati</taxon>
        <taxon>Bacteroidota</taxon>
        <taxon>Saprospiria</taxon>
        <taxon>Saprospirales</taxon>
        <taxon>Saprospiraceae</taxon>
        <taxon>Candidatus Opimibacter</taxon>
    </lineage>
</organism>
<sequence>MNILFHNDSLFILQVIRILTFFLVIHALSLFQRRNSLFKIFNRNPSEIISTFETYLQERKQNADRNKIIRIIMIVLLTIGLLYDLFDYSSKAWSDSIIPLWFATILLIIAEKWSDMNTHIMLQDLKHSEK</sequence>